<organism evidence="7 8">
    <name type="scientific">Paenalkalicoccus suaedae</name>
    <dbReference type="NCBI Taxonomy" id="2592382"/>
    <lineage>
        <taxon>Bacteria</taxon>
        <taxon>Bacillati</taxon>
        <taxon>Bacillota</taxon>
        <taxon>Bacilli</taxon>
        <taxon>Bacillales</taxon>
        <taxon>Bacillaceae</taxon>
        <taxon>Paenalkalicoccus</taxon>
    </lineage>
</organism>
<evidence type="ECO:0000259" key="6">
    <source>
        <dbReference type="PROSITE" id="PS50110"/>
    </source>
</evidence>
<dbReference type="InterPro" id="IPR009057">
    <property type="entry name" value="Homeodomain-like_sf"/>
</dbReference>
<evidence type="ECO:0000256" key="4">
    <source>
        <dbReference type="PROSITE-ProRule" id="PRU00169"/>
    </source>
</evidence>
<dbReference type="InterPro" id="IPR011006">
    <property type="entry name" value="CheY-like_superfamily"/>
</dbReference>
<dbReference type="GO" id="GO:0003700">
    <property type="term" value="F:DNA-binding transcription factor activity"/>
    <property type="evidence" value="ECO:0007669"/>
    <property type="project" value="InterPro"/>
</dbReference>
<dbReference type="PROSITE" id="PS50110">
    <property type="entry name" value="RESPONSE_REGULATORY"/>
    <property type="match status" value="1"/>
</dbReference>
<proteinExistence type="predicted"/>
<dbReference type="InterPro" id="IPR001789">
    <property type="entry name" value="Sig_transdc_resp-reg_receiver"/>
</dbReference>
<reference evidence="8" key="1">
    <citation type="submission" date="2019-07" db="EMBL/GenBank/DDBJ databases">
        <title>Bacillus alkalisoli sp. nov. isolated from saline soil.</title>
        <authorList>
            <person name="Sun J.-Q."/>
            <person name="Xu L."/>
        </authorList>
    </citation>
    <scope>NUCLEOTIDE SEQUENCE [LARGE SCALE GENOMIC DNA]</scope>
    <source>
        <strain evidence="8">M4U3P1</strain>
    </source>
</reference>
<feature type="domain" description="Response regulatory" evidence="6">
    <location>
        <begin position="1"/>
        <end position="62"/>
    </location>
</feature>
<dbReference type="Pfam" id="PF12833">
    <property type="entry name" value="HTH_18"/>
    <property type="match status" value="1"/>
</dbReference>
<evidence type="ECO:0000259" key="5">
    <source>
        <dbReference type="PROSITE" id="PS01124"/>
    </source>
</evidence>
<dbReference type="GO" id="GO:0000160">
    <property type="term" value="P:phosphorelay signal transduction system"/>
    <property type="evidence" value="ECO:0007669"/>
    <property type="project" value="InterPro"/>
</dbReference>
<dbReference type="Pfam" id="PF00072">
    <property type="entry name" value="Response_reg"/>
    <property type="match status" value="1"/>
</dbReference>
<keyword evidence="2 7" id="KW-0238">DNA-binding</keyword>
<dbReference type="Gene3D" id="3.40.50.2300">
    <property type="match status" value="1"/>
</dbReference>
<name>A0A859FHE5_9BACI</name>
<dbReference type="PROSITE" id="PS00041">
    <property type="entry name" value="HTH_ARAC_FAMILY_1"/>
    <property type="match status" value="1"/>
</dbReference>
<dbReference type="PANTHER" id="PTHR43280:SF28">
    <property type="entry name" value="HTH-TYPE TRANSCRIPTIONAL ACTIVATOR RHAS"/>
    <property type="match status" value="1"/>
</dbReference>
<dbReference type="InterPro" id="IPR018060">
    <property type="entry name" value="HTH_AraC"/>
</dbReference>
<dbReference type="PANTHER" id="PTHR43280">
    <property type="entry name" value="ARAC-FAMILY TRANSCRIPTIONAL REGULATOR"/>
    <property type="match status" value="1"/>
</dbReference>
<dbReference type="InterPro" id="IPR018062">
    <property type="entry name" value="HTH_AraC-typ_CS"/>
</dbReference>
<keyword evidence="3" id="KW-0804">Transcription</keyword>
<accession>A0A859FHE5</accession>
<dbReference type="EMBL" id="CP041372">
    <property type="protein sequence ID" value="QKS72557.1"/>
    <property type="molecule type" value="Genomic_DNA"/>
</dbReference>
<sequence length="197" mass="22689">MPNMTGIELLETCKYRTNQLSIILSSYDEFDYAKQAMKLGAFDYLLKPLNHEELSATLKKAVTHLDESGSVGKKSEKAEWFFANDAKPSSISNSIKRVLDFIDENFAEKLTVQELADHIDKSPTYLHGKFKKEMNQTLSQYINKVRIQKSIEQMRNGEDHIYSIAQSVGYSDYKYFTTVFKKYTNHSPTSFIKSLQL</sequence>
<dbReference type="Gene3D" id="1.10.10.60">
    <property type="entry name" value="Homeodomain-like"/>
    <property type="match status" value="2"/>
</dbReference>
<dbReference type="KEGG" id="psua:FLK61_38730"/>
<evidence type="ECO:0000313" key="8">
    <source>
        <dbReference type="Proteomes" id="UP000318138"/>
    </source>
</evidence>
<evidence type="ECO:0000256" key="1">
    <source>
        <dbReference type="ARBA" id="ARBA00023015"/>
    </source>
</evidence>
<dbReference type="SUPFAM" id="SSF52172">
    <property type="entry name" value="CheY-like"/>
    <property type="match status" value="1"/>
</dbReference>
<dbReference type="Proteomes" id="UP000318138">
    <property type="component" value="Chromosome"/>
</dbReference>
<dbReference type="GO" id="GO:0043565">
    <property type="term" value="F:sequence-specific DNA binding"/>
    <property type="evidence" value="ECO:0007669"/>
    <property type="project" value="InterPro"/>
</dbReference>
<dbReference type="AlphaFoldDB" id="A0A859FHE5"/>
<protein>
    <submittedName>
        <fullName evidence="7">DNA-binding response regulator</fullName>
    </submittedName>
</protein>
<dbReference type="PROSITE" id="PS01124">
    <property type="entry name" value="HTH_ARAC_FAMILY_2"/>
    <property type="match status" value="1"/>
</dbReference>
<dbReference type="RefSeq" id="WP_176010532.1">
    <property type="nucleotide sequence ID" value="NZ_CP041372.2"/>
</dbReference>
<evidence type="ECO:0000256" key="2">
    <source>
        <dbReference type="ARBA" id="ARBA00023125"/>
    </source>
</evidence>
<feature type="domain" description="HTH araC/xylS-type" evidence="5">
    <location>
        <begin position="96"/>
        <end position="194"/>
    </location>
</feature>
<comment type="caution">
    <text evidence="4">Lacks conserved residue(s) required for the propagation of feature annotation.</text>
</comment>
<evidence type="ECO:0000313" key="7">
    <source>
        <dbReference type="EMBL" id="QKS72557.1"/>
    </source>
</evidence>
<dbReference type="SUPFAM" id="SSF46689">
    <property type="entry name" value="Homeodomain-like"/>
    <property type="match status" value="2"/>
</dbReference>
<keyword evidence="1" id="KW-0805">Transcription regulation</keyword>
<gene>
    <name evidence="7" type="ORF">FLK61_38730</name>
</gene>
<evidence type="ECO:0000256" key="3">
    <source>
        <dbReference type="ARBA" id="ARBA00023163"/>
    </source>
</evidence>
<keyword evidence="8" id="KW-1185">Reference proteome</keyword>
<dbReference type="SMART" id="SM00342">
    <property type="entry name" value="HTH_ARAC"/>
    <property type="match status" value="1"/>
</dbReference>